<sequence>MTALTRTVLAMTGAAALAASASAQDTYYTVYDVAFFERVAVGEVEITPYGIIEDSRCIDSRICFKNDRLVIATVLHQGTRVREIPLRLGEPTLVPGGVLLLTRSGVAPVENGAIPLGRYSLDIEYIPDL</sequence>
<comment type="caution">
    <text evidence="2">The sequence shown here is derived from an EMBL/GenBank/DDBJ whole genome shotgun (WGS) entry which is preliminary data.</text>
</comment>
<evidence type="ECO:0000313" key="3">
    <source>
        <dbReference type="Proteomes" id="UP000699975"/>
    </source>
</evidence>
<gene>
    <name evidence="2" type="ORF">KCG45_13715</name>
</gene>
<feature type="signal peptide" evidence="1">
    <location>
        <begin position="1"/>
        <end position="23"/>
    </location>
</feature>
<accession>A0ABS6SS05</accession>
<keyword evidence="3" id="KW-1185">Reference proteome</keyword>
<evidence type="ECO:0000313" key="2">
    <source>
        <dbReference type="EMBL" id="MBV7267242.1"/>
    </source>
</evidence>
<dbReference type="RefSeq" id="WP_218317865.1">
    <property type="nucleotide sequence ID" value="NZ_JAGSPB010000003.1"/>
</dbReference>
<dbReference type="Proteomes" id="UP000699975">
    <property type="component" value="Unassembled WGS sequence"/>
</dbReference>
<protein>
    <submittedName>
        <fullName evidence="2">Uncharacterized protein</fullName>
    </submittedName>
</protein>
<evidence type="ECO:0000256" key="1">
    <source>
        <dbReference type="SAM" id="SignalP"/>
    </source>
</evidence>
<keyword evidence="1" id="KW-0732">Signal</keyword>
<proteinExistence type="predicted"/>
<reference evidence="2 3" key="1">
    <citation type="submission" date="2021-04" db="EMBL/GenBank/DDBJ databases">
        <authorList>
            <person name="Pira H."/>
            <person name="Risdian C."/>
            <person name="Wink J."/>
        </authorList>
    </citation>
    <scope>NUCLEOTIDE SEQUENCE [LARGE SCALE GENOMIC DNA]</scope>
    <source>
        <strain evidence="2 3">WH131</strain>
    </source>
</reference>
<organism evidence="2 3">
    <name type="scientific">Erythrobacter ani</name>
    <dbReference type="NCBI Taxonomy" id="2827235"/>
    <lineage>
        <taxon>Bacteria</taxon>
        <taxon>Pseudomonadati</taxon>
        <taxon>Pseudomonadota</taxon>
        <taxon>Alphaproteobacteria</taxon>
        <taxon>Sphingomonadales</taxon>
        <taxon>Erythrobacteraceae</taxon>
        <taxon>Erythrobacter/Porphyrobacter group</taxon>
        <taxon>Erythrobacter</taxon>
    </lineage>
</organism>
<dbReference type="EMBL" id="JAGSPB010000003">
    <property type="protein sequence ID" value="MBV7267242.1"/>
    <property type="molecule type" value="Genomic_DNA"/>
</dbReference>
<name>A0ABS6SS05_9SPHN</name>
<feature type="chain" id="PRO_5046622467" evidence="1">
    <location>
        <begin position="24"/>
        <end position="129"/>
    </location>
</feature>